<dbReference type="EMBL" id="CM044703">
    <property type="protein sequence ID" value="KAI5673184.1"/>
    <property type="molecule type" value="Genomic_DNA"/>
</dbReference>
<organism evidence="1 2">
    <name type="scientific">Catharanthus roseus</name>
    <name type="common">Madagascar periwinkle</name>
    <name type="synonym">Vinca rosea</name>
    <dbReference type="NCBI Taxonomy" id="4058"/>
    <lineage>
        <taxon>Eukaryota</taxon>
        <taxon>Viridiplantae</taxon>
        <taxon>Streptophyta</taxon>
        <taxon>Embryophyta</taxon>
        <taxon>Tracheophyta</taxon>
        <taxon>Spermatophyta</taxon>
        <taxon>Magnoliopsida</taxon>
        <taxon>eudicotyledons</taxon>
        <taxon>Gunneridae</taxon>
        <taxon>Pentapetalae</taxon>
        <taxon>asterids</taxon>
        <taxon>lamiids</taxon>
        <taxon>Gentianales</taxon>
        <taxon>Apocynaceae</taxon>
        <taxon>Rauvolfioideae</taxon>
        <taxon>Vinceae</taxon>
        <taxon>Catharanthinae</taxon>
        <taxon>Catharanthus</taxon>
    </lineage>
</organism>
<sequence length="161" mass="19017">MVKVKNTNVGRKENHEEGGSMRGGRTGKGKDKRVATEKLLTLKNGQGRGERLLQITELIYLTWKSHKDDEGNEGQKAMKVDKEESEEKPEEETFRREMRQKKRQERVVEEIFYKKNKRCTKGVSRVIYKEAKDHSRLQDFTKMKRSRKSVFYRKTGCPIFF</sequence>
<gene>
    <name evidence="1" type="ORF">M9H77_13548</name>
</gene>
<protein>
    <submittedName>
        <fullName evidence="1">Uncharacterized protein</fullName>
    </submittedName>
</protein>
<comment type="caution">
    <text evidence="1">The sequence shown here is derived from an EMBL/GenBank/DDBJ whole genome shotgun (WGS) entry which is preliminary data.</text>
</comment>
<evidence type="ECO:0000313" key="2">
    <source>
        <dbReference type="Proteomes" id="UP001060085"/>
    </source>
</evidence>
<accession>A0ACC0BKQ0</accession>
<evidence type="ECO:0000313" key="1">
    <source>
        <dbReference type="EMBL" id="KAI5673184.1"/>
    </source>
</evidence>
<dbReference type="Proteomes" id="UP001060085">
    <property type="component" value="Linkage Group LG03"/>
</dbReference>
<name>A0ACC0BKQ0_CATRO</name>
<proteinExistence type="predicted"/>
<reference evidence="2" key="1">
    <citation type="journal article" date="2023" name="Nat. Plants">
        <title>Single-cell RNA sequencing provides a high-resolution roadmap for understanding the multicellular compartmentation of specialized metabolism.</title>
        <authorList>
            <person name="Sun S."/>
            <person name="Shen X."/>
            <person name="Li Y."/>
            <person name="Li Y."/>
            <person name="Wang S."/>
            <person name="Li R."/>
            <person name="Zhang H."/>
            <person name="Shen G."/>
            <person name="Guo B."/>
            <person name="Wei J."/>
            <person name="Xu J."/>
            <person name="St-Pierre B."/>
            <person name="Chen S."/>
            <person name="Sun C."/>
        </authorList>
    </citation>
    <scope>NUCLEOTIDE SEQUENCE [LARGE SCALE GENOMIC DNA]</scope>
</reference>
<keyword evidence="2" id="KW-1185">Reference proteome</keyword>